<reference evidence="3" key="1">
    <citation type="submission" date="2016-10" db="EMBL/GenBank/DDBJ databases">
        <authorList>
            <person name="Varghese N."/>
            <person name="Submissions S."/>
        </authorList>
    </citation>
    <scope>NUCLEOTIDE SEQUENCE [LARGE SCALE GENOMIC DNA]</scope>
    <source>
        <strain evidence="3">CGMCC 1.10971</strain>
    </source>
</reference>
<dbReference type="Gene3D" id="3.30.70.370">
    <property type="match status" value="1"/>
</dbReference>
<dbReference type="InterPro" id="IPR043502">
    <property type="entry name" value="DNA/RNA_pol_sf"/>
</dbReference>
<protein>
    <submittedName>
        <fullName evidence="2">DNA polymerase family A</fullName>
    </submittedName>
</protein>
<proteinExistence type="predicted"/>
<feature type="domain" description="DNA-directed DNA polymerase family A palm" evidence="1">
    <location>
        <begin position="227"/>
        <end position="406"/>
    </location>
</feature>
<evidence type="ECO:0000259" key="1">
    <source>
        <dbReference type="SMART" id="SM00482"/>
    </source>
</evidence>
<dbReference type="AlphaFoldDB" id="A0A1I2N3G7"/>
<keyword evidence="3" id="KW-1185">Reference proteome</keyword>
<dbReference type="SMART" id="SM00482">
    <property type="entry name" value="POLAc"/>
    <property type="match status" value="1"/>
</dbReference>
<dbReference type="STRING" id="1045558.SAMN05216175_102147"/>
<accession>A0A1I2N3G7</accession>
<organism evidence="2 3">
    <name type="scientific">Neptunomonas qingdaonensis</name>
    <dbReference type="NCBI Taxonomy" id="1045558"/>
    <lineage>
        <taxon>Bacteria</taxon>
        <taxon>Pseudomonadati</taxon>
        <taxon>Pseudomonadota</taxon>
        <taxon>Gammaproteobacteria</taxon>
        <taxon>Oceanospirillales</taxon>
        <taxon>Oceanospirillaceae</taxon>
        <taxon>Neptunomonas</taxon>
    </lineage>
</organism>
<evidence type="ECO:0000313" key="3">
    <source>
        <dbReference type="Proteomes" id="UP000198623"/>
    </source>
</evidence>
<sequence length="456" mass="51290">MMTVLMSCNEYLGDLSRGFDPVAEARLLTNGLTSDALTYDLRILKSLLDATGNGLPERWVLRALERRLRGCFAENATTARRFSFVDDCAKRYRRGIPIDTEALAKAKQAWKLRGKELISQLPAGLIDGKGEINQAALRCCLSTQAVKSWPKGSDGDLLLDSGSLAQSENELAALLLEAKAQHRNRIINRFEVDDDGRHRSWARPFSTVSGRECPRGSSFIYLPKDYRTLIVPPSGRLVVLIDFQAQEPAILAAASGDVWMAEAYLNDGLYEQLHQERAWQHLNRKQVKRLVIAFLYGVSIQGIAKGWMISLKEAEQWFGLLEHLFSAPLKWMQKKAEYAYRIGHIECLDWRMWVTSATSLLTLRNWPIQATGADILRRSCSALAAAQIDVIGCLHDAILIEIPIASYQATINKAEEVMQDASAKVLSGFRLKTKVEQLFWSHDLRQCKCDSEGEYK</sequence>
<dbReference type="EMBL" id="FOOU01000002">
    <property type="protein sequence ID" value="SFF95941.1"/>
    <property type="molecule type" value="Genomic_DNA"/>
</dbReference>
<name>A0A1I2N3G7_9GAMM</name>
<gene>
    <name evidence="2" type="ORF">SAMN05216175_102147</name>
</gene>
<evidence type="ECO:0000313" key="2">
    <source>
        <dbReference type="EMBL" id="SFF95941.1"/>
    </source>
</evidence>
<dbReference type="Proteomes" id="UP000198623">
    <property type="component" value="Unassembled WGS sequence"/>
</dbReference>
<dbReference type="GO" id="GO:0006260">
    <property type="term" value="P:DNA replication"/>
    <property type="evidence" value="ECO:0007669"/>
    <property type="project" value="InterPro"/>
</dbReference>
<dbReference type="SUPFAM" id="SSF56672">
    <property type="entry name" value="DNA/RNA polymerases"/>
    <property type="match status" value="1"/>
</dbReference>
<dbReference type="RefSeq" id="WP_090724586.1">
    <property type="nucleotide sequence ID" value="NZ_FOOU01000002.1"/>
</dbReference>
<dbReference type="InterPro" id="IPR001098">
    <property type="entry name" value="DNA-dir_DNA_pol_A_palm_dom"/>
</dbReference>
<dbReference type="Gene3D" id="1.10.150.20">
    <property type="entry name" value="5' to 3' exonuclease, C-terminal subdomain"/>
    <property type="match status" value="1"/>
</dbReference>
<dbReference type="OrthoDB" id="5918884at2"/>
<dbReference type="GO" id="GO:0003677">
    <property type="term" value="F:DNA binding"/>
    <property type="evidence" value="ECO:0007669"/>
    <property type="project" value="InterPro"/>
</dbReference>
<dbReference type="GO" id="GO:0003887">
    <property type="term" value="F:DNA-directed DNA polymerase activity"/>
    <property type="evidence" value="ECO:0007669"/>
    <property type="project" value="InterPro"/>
</dbReference>
<dbReference type="Pfam" id="PF00476">
    <property type="entry name" value="DNA_pol_A"/>
    <property type="match status" value="1"/>
</dbReference>